<feature type="transmembrane region" description="Helical" evidence="2">
    <location>
        <begin position="178"/>
        <end position="201"/>
    </location>
</feature>
<evidence type="ECO:0000256" key="2">
    <source>
        <dbReference type="SAM" id="Phobius"/>
    </source>
</evidence>
<evidence type="ECO:0000256" key="1">
    <source>
        <dbReference type="SAM" id="MobiDB-lite"/>
    </source>
</evidence>
<dbReference type="PANTHER" id="PTHR35307:SF3">
    <property type="entry name" value="DUF4220 DOMAIN-CONTAINING PROTEIN"/>
    <property type="match status" value="1"/>
</dbReference>
<sequence>MISMYRSSKALERRGSEDKNVPAVARQWESDSAHDKSMDVIEFERNVSGGKVEKPLNWLVKGFCIDIEKREESVKLVALLGDTGIVYIQLRTGAICHTGNLAKDHVIVTLCILVLLVILSVSALAVPISKKHLEVKYREMQKATLNEELVHYGNVTAPKLRDHERKYWIMAETGNPQFVMALSATCFASGTICILAVLIFLQAVMKLWEVNALPALRTYYIEQTSDYKWSICVVFWIQCLGILTGSIAPAIRWFTAISFMYSRKQSTFSRNVFKVESYWIQMLLKRRLIPKPIVPSNHARSGSDSAGELDHSHYLLQLEGKEELSKGVLNWILRNLDQLFQKAKQRQPKNLMELLGKSTEGLVYDGFIEKSLDIKEDILSIRNAGDMAWVEVELYRKWLGMDLQKMALKEKTVEKILQKLSDIAIDSVTRFKKNVSGGLEVNPHTWPVKVIAATSMYRITQTILLDCQGNHNQIDEELFHKLSVMIADLLGACLTNLLRATSMKCFCGAIEEREKSIIFAARLLGETEEILQILQQFELPTLDNNQLAYIDQWRALAKHEIPSPFVSSSSNVATPCASGELHIPV</sequence>
<reference evidence="3" key="1">
    <citation type="submission" date="2022-12" db="EMBL/GenBank/DDBJ databases">
        <title>Draft genome assemblies for two species of Escallonia (Escalloniales).</title>
        <authorList>
            <person name="Chanderbali A."/>
            <person name="Dervinis C."/>
            <person name="Anghel I."/>
            <person name="Soltis D."/>
            <person name="Soltis P."/>
            <person name="Zapata F."/>
        </authorList>
    </citation>
    <scope>NUCLEOTIDE SEQUENCE</scope>
    <source>
        <strain evidence="3">UCBG92.1500</strain>
        <tissue evidence="3">Leaf</tissue>
    </source>
</reference>
<evidence type="ECO:0000313" key="4">
    <source>
        <dbReference type="Proteomes" id="UP001187471"/>
    </source>
</evidence>
<keyword evidence="2" id="KW-0472">Membrane</keyword>
<accession>A0AA88RRR4</accession>
<comment type="caution">
    <text evidence="3">The sequence shown here is derived from an EMBL/GenBank/DDBJ whole genome shotgun (WGS) entry which is preliminary data.</text>
</comment>
<keyword evidence="2" id="KW-1133">Transmembrane helix</keyword>
<organism evidence="3 4">
    <name type="scientific">Escallonia rubra</name>
    <dbReference type="NCBI Taxonomy" id="112253"/>
    <lineage>
        <taxon>Eukaryota</taxon>
        <taxon>Viridiplantae</taxon>
        <taxon>Streptophyta</taxon>
        <taxon>Embryophyta</taxon>
        <taxon>Tracheophyta</taxon>
        <taxon>Spermatophyta</taxon>
        <taxon>Magnoliopsida</taxon>
        <taxon>eudicotyledons</taxon>
        <taxon>Gunneridae</taxon>
        <taxon>Pentapetalae</taxon>
        <taxon>asterids</taxon>
        <taxon>campanulids</taxon>
        <taxon>Escalloniales</taxon>
        <taxon>Escalloniaceae</taxon>
        <taxon>Escallonia</taxon>
    </lineage>
</organism>
<feature type="compositionally biased region" description="Basic and acidic residues" evidence="1">
    <location>
        <begin position="9"/>
        <end position="20"/>
    </location>
</feature>
<feature type="transmembrane region" description="Helical" evidence="2">
    <location>
        <begin position="233"/>
        <end position="254"/>
    </location>
</feature>
<dbReference type="AlphaFoldDB" id="A0AA88RRR4"/>
<dbReference type="PANTHER" id="PTHR35307">
    <property type="entry name" value="PROTEIN, PUTATIVE-RELATED"/>
    <property type="match status" value="1"/>
</dbReference>
<gene>
    <name evidence="3" type="ORF">RJ640_012827</name>
</gene>
<proteinExistence type="predicted"/>
<name>A0AA88RRR4_9ASTE</name>
<keyword evidence="4" id="KW-1185">Reference proteome</keyword>
<dbReference type="Proteomes" id="UP001187471">
    <property type="component" value="Unassembled WGS sequence"/>
</dbReference>
<protein>
    <submittedName>
        <fullName evidence="3">Uncharacterized protein</fullName>
    </submittedName>
</protein>
<feature type="transmembrane region" description="Helical" evidence="2">
    <location>
        <begin position="106"/>
        <end position="128"/>
    </location>
</feature>
<feature type="region of interest" description="Disordered" evidence="1">
    <location>
        <begin position="1"/>
        <end position="26"/>
    </location>
</feature>
<dbReference type="EMBL" id="JAVXUO010000166">
    <property type="protein sequence ID" value="KAK2994864.1"/>
    <property type="molecule type" value="Genomic_DNA"/>
</dbReference>
<evidence type="ECO:0000313" key="3">
    <source>
        <dbReference type="EMBL" id="KAK2994864.1"/>
    </source>
</evidence>
<keyword evidence="2" id="KW-0812">Transmembrane</keyword>